<gene>
    <name evidence="2" type="ORF">WH95_19805</name>
</gene>
<proteinExistence type="predicted"/>
<evidence type="ECO:0000313" key="2">
    <source>
        <dbReference type="EMBL" id="KKJ75167.1"/>
    </source>
</evidence>
<dbReference type="RefSeq" id="WP_046510153.1">
    <property type="nucleotide sequence ID" value="NZ_LANI01000041.1"/>
</dbReference>
<protein>
    <submittedName>
        <fullName evidence="2">Uncharacterized protein</fullName>
    </submittedName>
</protein>
<dbReference type="AlphaFoldDB" id="A0A0M2QZW5"/>
<evidence type="ECO:0000313" key="3">
    <source>
        <dbReference type="Proteomes" id="UP000034491"/>
    </source>
</evidence>
<sequence>MRMFFLPILLASIIPSTAQADQGSQYISINCIPELQRFSIESFWVRGEIKGDYNKKINTLINKGYIPDSKSSMGSCPLGLKKLTWVYDDIQEYGNHCGAAFWGGNLTVKIGETTLLDNLHILGDYSCYGSFIQKIVINEYDNQYEIHFTGYWEQANLVDYDPNNFPLKNENITAIAKPCEEQGGNQCNYLSDSIVFEIP</sequence>
<keyword evidence="3" id="KW-1185">Reference proteome</keyword>
<reference evidence="2 3" key="1">
    <citation type="submission" date="2015-03" db="EMBL/GenBank/DDBJ databases">
        <title>Genome sequence of Kiloniella sp. P1-1, isolated from the gut microflora of Pacific white shrimp, Penaeus vannamei.</title>
        <authorList>
            <person name="Shao Z."/>
            <person name="Wang L."/>
            <person name="Li X."/>
        </authorList>
    </citation>
    <scope>NUCLEOTIDE SEQUENCE [LARGE SCALE GENOMIC DNA]</scope>
    <source>
        <strain evidence="2 3">P1-1</strain>
    </source>
</reference>
<keyword evidence="1" id="KW-0732">Signal</keyword>
<comment type="caution">
    <text evidence="2">The sequence shown here is derived from an EMBL/GenBank/DDBJ whole genome shotgun (WGS) entry which is preliminary data.</text>
</comment>
<dbReference type="OrthoDB" id="5291868at2"/>
<name>A0A0M2QZW5_9PROT</name>
<feature type="chain" id="PRO_5005640386" evidence="1">
    <location>
        <begin position="21"/>
        <end position="199"/>
    </location>
</feature>
<accession>A0A0M2QZW5</accession>
<dbReference type="STRING" id="1549748.WH95_19805"/>
<evidence type="ECO:0000256" key="1">
    <source>
        <dbReference type="SAM" id="SignalP"/>
    </source>
</evidence>
<feature type="signal peptide" evidence="1">
    <location>
        <begin position="1"/>
        <end position="20"/>
    </location>
</feature>
<dbReference type="Proteomes" id="UP000034491">
    <property type="component" value="Unassembled WGS sequence"/>
</dbReference>
<organism evidence="2 3">
    <name type="scientific">Kiloniella litopenaei</name>
    <dbReference type="NCBI Taxonomy" id="1549748"/>
    <lineage>
        <taxon>Bacteria</taxon>
        <taxon>Pseudomonadati</taxon>
        <taxon>Pseudomonadota</taxon>
        <taxon>Alphaproteobacteria</taxon>
        <taxon>Rhodospirillales</taxon>
        <taxon>Kiloniellaceae</taxon>
        <taxon>Kiloniella</taxon>
    </lineage>
</organism>
<dbReference type="EMBL" id="LANI01000041">
    <property type="protein sequence ID" value="KKJ75167.1"/>
    <property type="molecule type" value="Genomic_DNA"/>
</dbReference>